<evidence type="ECO:0000256" key="3">
    <source>
        <dbReference type="ARBA" id="ARBA00022448"/>
    </source>
</evidence>
<evidence type="ECO:0000256" key="5">
    <source>
        <dbReference type="ARBA" id="ARBA00022989"/>
    </source>
</evidence>
<feature type="domain" description="Ammonium transporter AmtB-like" evidence="9">
    <location>
        <begin position="39"/>
        <end position="228"/>
    </location>
</feature>
<feature type="transmembrane region" description="Helical" evidence="8">
    <location>
        <begin position="373"/>
        <end position="390"/>
    </location>
</feature>
<keyword evidence="5 8" id="KW-1133">Transmembrane helix</keyword>
<evidence type="ECO:0000256" key="1">
    <source>
        <dbReference type="ARBA" id="ARBA00004141"/>
    </source>
</evidence>
<dbReference type="AlphaFoldDB" id="A0A8H7W9C4"/>
<evidence type="ECO:0000256" key="8">
    <source>
        <dbReference type="SAM" id="Phobius"/>
    </source>
</evidence>
<comment type="caution">
    <text evidence="10">The sequence shown here is derived from an EMBL/GenBank/DDBJ whole genome shotgun (WGS) entry which is preliminary data.</text>
</comment>
<feature type="transmembrane region" description="Helical" evidence="8">
    <location>
        <begin position="71"/>
        <end position="92"/>
    </location>
</feature>
<keyword evidence="6 8" id="KW-0472">Membrane</keyword>
<feature type="transmembrane region" description="Helical" evidence="8">
    <location>
        <begin position="134"/>
        <end position="152"/>
    </location>
</feature>
<feature type="transmembrane region" description="Helical" evidence="8">
    <location>
        <begin position="38"/>
        <end position="59"/>
    </location>
</feature>
<keyword evidence="4 8" id="KW-0812">Transmembrane</keyword>
<evidence type="ECO:0000313" key="10">
    <source>
        <dbReference type="EMBL" id="KAG4417313.1"/>
    </source>
</evidence>
<evidence type="ECO:0000256" key="6">
    <source>
        <dbReference type="ARBA" id="ARBA00023136"/>
    </source>
</evidence>
<dbReference type="EMBL" id="JAFJYH010000158">
    <property type="protein sequence ID" value="KAG4417313.1"/>
    <property type="molecule type" value="Genomic_DNA"/>
</dbReference>
<dbReference type="InterPro" id="IPR001905">
    <property type="entry name" value="Ammonium_transpt"/>
</dbReference>
<dbReference type="Proteomes" id="UP000664132">
    <property type="component" value="Unassembled WGS sequence"/>
</dbReference>
<feature type="transmembrane region" description="Helical" evidence="8">
    <location>
        <begin position="484"/>
        <end position="506"/>
    </location>
</feature>
<dbReference type="GO" id="GO:0005886">
    <property type="term" value="C:plasma membrane"/>
    <property type="evidence" value="ECO:0007669"/>
    <property type="project" value="TreeGrafter"/>
</dbReference>
<feature type="transmembrane region" description="Helical" evidence="8">
    <location>
        <begin position="204"/>
        <end position="221"/>
    </location>
</feature>
<feature type="transmembrane region" description="Helical" evidence="8">
    <location>
        <begin position="301"/>
        <end position="318"/>
    </location>
</feature>
<keyword evidence="3" id="KW-0813">Transport</keyword>
<accession>A0A8H7W9C4</accession>
<evidence type="ECO:0000313" key="11">
    <source>
        <dbReference type="Proteomes" id="UP000664132"/>
    </source>
</evidence>
<evidence type="ECO:0000259" key="9">
    <source>
        <dbReference type="Pfam" id="PF00909"/>
    </source>
</evidence>
<feature type="transmembrane region" description="Helical" evidence="8">
    <location>
        <begin position="330"/>
        <end position="353"/>
    </location>
</feature>
<reference evidence="10" key="1">
    <citation type="submission" date="2021-02" db="EMBL/GenBank/DDBJ databases">
        <title>Genome sequence Cadophora malorum strain M34.</title>
        <authorList>
            <person name="Stefanovic E."/>
            <person name="Vu D."/>
            <person name="Scully C."/>
            <person name="Dijksterhuis J."/>
            <person name="Roader J."/>
            <person name="Houbraken J."/>
        </authorList>
    </citation>
    <scope>NUCLEOTIDE SEQUENCE</scope>
    <source>
        <strain evidence="10">M34</strain>
    </source>
</reference>
<comment type="similarity">
    <text evidence="2">Belongs to the ammonia transporter channel (TC 1.A.11.2) family.</text>
</comment>
<comment type="subcellular location">
    <subcellularLocation>
        <location evidence="1">Membrane</location>
        <topology evidence="1">Multi-pass membrane protein</topology>
    </subcellularLocation>
</comment>
<dbReference type="GO" id="GO:0008519">
    <property type="term" value="F:ammonium channel activity"/>
    <property type="evidence" value="ECO:0007669"/>
    <property type="project" value="InterPro"/>
</dbReference>
<dbReference type="InterPro" id="IPR029020">
    <property type="entry name" value="Ammonium/urea_transptr"/>
</dbReference>
<keyword evidence="11" id="KW-1185">Reference proteome</keyword>
<feature type="domain" description="Ammonium transporter AmtB-like" evidence="9">
    <location>
        <begin position="291"/>
        <end position="503"/>
    </location>
</feature>
<dbReference type="OrthoDB" id="534912at2759"/>
<feature type="transmembrane region" description="Helical" evidence="8">
    <location>
        <begin position="396"/>
        <end position="415"/>
    </location>
</feature>
<dbReference type="SUPFAM" id="SSF111352">
    <property type="entry name" value="Ammonium transporter"/>
    <property type="match status" value="2"/>
</dbReference>
<dbReference type="PANTHER" id="PTHR43029">
    <property type="entry name" value="AMMONIUM TRANSPORTER MEP2"/>
    <property type="match status" value="1"/>
</dbReference>
<dbReference type="PANTHER" id="PTHR43029:SF10">
    <property type="entry name" value="AMMONIUM TRANSPORTER MEP2"/>
    <property type="match status" value="1"/>
</dbReference>
<dbReference type="Gene3D" id="1.10.3430.10">
    <property type="entry name" value="Ammonium transporter AmtB like domains"/>
    <property type="match status" value="1"/>
</dbReference>
<gene>
    <name evidence="10" type="ORF">IFR04_009528</name>
</gene>
<feature type="transmembrane region" description="Helical" evidence="8">
    <location>
        <begin position="427"/>
        <end position="449"/>
    </location>
</feature>
<keyword evidence="7" id="KW-0924">Ammonia transport</keyword>
<sequence>MGSITLYVPEPVPTLGVVSATYDEILTHPERFFQGSDIVWMMTSSSLVFLMIPALSLIYAGMGNRSFALTLFRLPLITAGFISFQWALWGYAFTFTRSSAKWWGGERRAFGLTDVIAHPIDIGDRGQGGSIPELVYVLYEGMFAAFTAALVCGGTMHRAPPTRFLGFITLWSVLIYYPVARWSWDSDGWSNKLGVMDFAGGTPVHIVSGTTVAAFAVFCGIEERRESGDVVTATERLFKSLYKRMYKRLINPWVELWKTLLSLVRYCAVRYFGKSPPVFEDDESDGDSYDEYEQEVEPYSVNYVVLGTAILWFGWSGFNGGSALGGNLRAVSAWTSTHIAASSGGAVGVLLIWRRKMFARASDPSQNMSYDNLTALYFCDGAIAGLVAITPGAGFVPVWSAAIFGVISSLVVYLLKEEALVFLKRDPLQIFAVHTGGGIVGMCLTGLFASQTTIGLDGHSTMPYPDRTRGQRLGYQIVDSVAGISYTFVVTMAILYFEKFVVFMFINIGRPLHHWRLVPGVTNTYRDHLQATPMQAWRTTGDDVLLHTIDPHNHQGPQPGPITEAPTINGHTPHQQVVQMV</sequence>
<dbReference type="Pfam" id="PF00909">
    <property type="entry name" value="Ammonium_transp"/>
    <property type="match status" value="2"/>
</dbReference>
<organism evidence="10 11">
    <name type="scientific">Cadophora malorum</name>
    <dbReference type="NCBI Taxonomy" id="108018"/>
    <lineage>
        <taxon>Eukaryota</taxon>
        <taxon>Fungi</taxon>
        <taxon>Dikarya</taxon>
        <taxon>Ascomycota</taxon>
        <taxon>Pezizomycotina</taxon>
        <taxon>Leotiomycetes</taxon>
        <taxon>Helotiales</taxon>
        <taxon>Ploettnerulaceae</taxon>
        <taxon>Cadophora</taxon>
    </lineage>
</organism>
<dbReference type="InterPro" id="IPR024041">
    <property type="entry name" value="NH4_transpt_AmtB-like_dom"/>
</dbReference>
<proteinExistence type="inferred from homology"/>
<evidence type="ECO:0000256" key="4">
    <source>
        <dbReference type="ARBA" id="ARBA00022692"/>
    </source>
</evidence>
<name>A0A8H7W9C4_9HELO</name>
<protein>
    <recommendedName>
        <fullName evidence="9">Ammonium transporter AmtB-like domain-containing protein</fullName>
    </recommendedName>
</protein>
<feature type="transmembrane region" description="Helical" evidence="8">
    <location>
        <begin position="164"/>
        <end position="184"/>
    </location>
</feature>
<evidence type="ECO:0000256" key="7">
    <source>
        <dbReference type="ARBA" id="ARBA00023177"/>
    </source>
</evidence>
<evidence type="ECO:0000256" key="2">
    <source>
        <dbReference type="ARBA" id="ARBA00005887"/>
    </source>
</evidence>